<dbReference type="Proteomes" id="UP001055879">
    <property type="component" value="Linkage Group LG17"/>
</dbReference>
<dbReference type="EMBL" id="CM042063">
    <property type="protein sequence ID" value="KAI3666798.1"/>
    <property type="molecule type" value="Genomic_DNA"/>
</dbReference>
<proteinExistence type="predicted"/>
<organism evidence="1 2">
    <name type="scientific">Arctium lappa</name>
    <name type="common">Greater burdock</name>
    <name type="synonym">Lappa major</name>
    <dbReference type="NCBI Taxonomy" id="4217"/>
    <lineage>
        <taxon>Eukaryota</taxon>
        <taxon>Viridiplantae</taxon>
        <taxon>Streptophyta</taxon>
        <taxon>Embryophyta</taxon>
        <taxon>Tracheophyta</taxon>
        <taxon>Spermatophyta</taxon>
        <taxon>Magnoliopsida</taxon>
        <taxon>eudicotyledons</taxon>
        <taxon>Gunneridae</taxon>
        <taxon>Pentapetalae</taxon>
        <taxon>asterids</taxon>
        <taxon>campanulids</taxon>
        <taxon>Asterales</taxon>
        <taxon>Asteraceae</taxon>
        <taxon>Carduoideae</taxon>
        <taxon>Cardueae</taxon>
        <taxon>Arctiinae</taxon>
        <taxon>Arctium</taxon>
    </lineage>
</organism>
<gene>
    <name evidence="1" type="ORF">L6452_41835</name>
</gene>
<keyword evidence="2" id="KW-1185">Reference proteome</keyword>
<accession>A0ACB8XHC6</accession>
<name>A0ACB8XHC6_ARCLA</name>
<comment type="caution">
    <text evidence="1">The sequence shown here is derived from an EMBL/GenBank/DDBJ whole genome shotgun (WGS) entry which is preliminary data.</text>
</comment>
<sequence length="124" mass="14430">MILLKFTNGCCNNHIWSCYWSSVIFHSKGEQEGDRLEVVAAIERDNERRRINREYFRDFHNRRSIIERGSLRSRIPPATKTPPLSDRPVVAKVVKLPVNTTSFVITFDCSNNFSFTFLFSLGMK</sequence>
<evidence type="ECO:0000313" key="1">
    <source>
        <dbReference type="EMBL" id="KAI3666798.1"/>
    </source>
</evidence>
<reference evidence="2" key="1">
    <citation type="journal article" date="2022" name="Mol. Ecol. Resour.">
        <title>The genomes of chicory, endive, great burdock and yacon provide insights into Asteraceae palaeo-polyploidization history and plant inulin production.</title>
        <authorList>
            <person name="Fan W."/>
            <person name="Wang S."/>
            <person name="Wang H."/>
            <person name="Wang A."/>
            <person name="Jiang F."/>
            <person name="Liu H."/>
            <person name="Zhao H."/>
            <person name="Xu D."/>
            <person name="Zhang Y."/>
        </authorList>
    </citation>
    <scope>NUCLEOTIDE SEQUENCE [LARGE SCALE GENOMIC DNA]</scope>
    <source>
        <strain evidence="2">cv. Niubang</strain>
    </source>
</reference>
<evidence type="ECO:0000313" key="2">
    <source>
        <dbReference type="Proteomes" id="UP001055879"/>
    </source>
</evidence>
<protein>
    <submittedName>
        <fullName evidence="1">Uncharacterized protein</fullName>
    </submittedName>
</protein>
<reference evidence="1 2" key="2">
    <citation type="journal article" date="2022" name="Mol. Ecol. Resour.">
        <title>The genomes of chicory, endive, great burdock and yacon provide insights into Asteraceae paleo-polyploidization history and plant inulin production.</title>
        <authorList>
            <person name="Fan W."/>
            <person name="Wang S."/>
            <person name="Wang H."/>
            <person name="Wang A."/>
            <person name="Jiang F."/>
            <person name="Liu H."/>
            <person name="Zhao H."/>
            <person name="Xu D."/>
            <person name="Zhang Y."/>
        </authorList>
    </citation>
    <scope>NUCLEOTIDE SEQUENCE [LARGE SCALE GENOMIC DNA]</scope>
    <source>
        <strain evidence="2">cv. Niubang</strain>
    </source>
</reference>